<name>A0A6V7NHR8_ANACO</name>
<keyword evidence="3" id="KW-1133">Transmembrane helix</keyword>
<feature type="compositionally biased region" description="Low complexity" evidence="2">
    <location>
        <begin position="480"/>
        <end position="489"/>
    </location>
</feature>
<evidence type="ECO:0000256" key="1">
    <source>
        <dbReference type="ARBA" id="ARBA00034773"/>
    </source>
</evidence>
<feature type="compositionally biased region" description="Pro residues" evidence="2">
    <location>
        <begin position="370"/>
        <end position="383"/>
    </location>
</feature>
<proteinExistence type="inferred from homology"/>
<feature type="transmembrane region" description="Helical" evidence="3">
    <location>
        <begin position="162"/>
        <end position="189"/>
    </location>
</feature>
<feature type="compositionally biased region" description="Basic and acidic residues" evidence="2">
    <location>
        <begin position="401"/>
        <end position="412"/>
    </location>
</feature>
<dbReference type="InterPro" id="IPR007608">
    <property type="entry name" value="Senescence_reg_S40"/>
</dbReference>
<evidence type="ECO:0000313" key="4">
    <source>
        <dbReference type="EMBL" id="CAD1818043.1"/>
    </source>
</evidence>
<feature type="region of interest" description="Disordered" evidence="2">
    <location>
        <begin position="362"/>
        <end position="454"/>
    </location>
</feature>
<accession>A0A6V7NHR8</accession>
<keyword evidence="3" id="KW-0812">Transmembrane</keyword>
<evidence type="ECO:0000256" key="3">
    <source>
        <dbReference type="SAM" id="Phobius"/>
    </source>
</evidence>
<gene>
    <name evidence="4" type="ORF">CB5_LOCUS1254</name>
</gene>
<dbReference type="GO" id="GO:0010150">
    <property type="term" value="P:leaf senescence"/>
    <property type="evidence" value="ECO:0007669"/>
    <property type="project" value="UniProtKB-ARBA"/>
</dbReference>
<feature type="region of interest" description="Disordered" evidence="2">
    <location>
        <begin position="590"/>
        <end position="617"/>
    </location>
</feature>
<dbReference type="Pfam" id="PF04520">
    <property type="entry name" value="Senescence_reg"/>
    <property type="match status" value="1"/>
</dbReference>
<protein>
    <submittedName>
        <fullName evidence="4">Uncharacterized protein</fullName>
    </submittedName>
</protein>
<organism evidence="4">
    <name type="scientific">Ananas comosus var. bracteatus</name>
    <name type="common">red pineapple</name>
    <dbReference type="NCBI Taxonomy" id="296719"/>
    <lineage>
        <taxon>Eukaryota</taxon>
        <taxon>Viridiplantae</taxon>
        <taxon>Streptophyta</taxon>
        <taxon>Embryophyta</taxon>
        <taxon>Tracheophyta</taxon>
        <taxon>Spermatophyta</taxon>
        <taxon>Magnoliopsida</taxon>
        <taxon>Liliopsida</taxon>
        <taxon>Poales</taxon>
        <taxon>Bromeliaceae</taxon>
        <taxon>Bromelioideae</taxon>
        <taxon>Ananas</taxon>
    </lineage>
</organism>
<sequence>MELREDLSFEEQPLRILAREVVDCVPTYGTCPEECGTKPCTKTQKFGFWSALGLAVWRASTGTRLCLYRYRAENSQTRASGLHFRRSCTGTGMVLYRYNVDGCTGTAIGLVPGLICDCGLPITAPTPLGLSPGLRRVENQLGAWVWSLIEGRYLKFEDFELLFNYVFVLLLLLLLLLLIVLTLFFWGLVVHRAEVSNCPLGTINYSSHALFFSMFFRAFHAGRLICVDIWRVWARYREGLRRLEGAHIDARDREEGRGLTEEELLIISNGLCTGKCHCLCHCCDHTAMERVCTSYAKTPQRKRLVEGSRGFERVQGKRVYSEGGGDGKGAKVTTTPSMVAEAEAVAEKDVAVQRGKGHTLVKGEGVEHPLPLPSSHAPPPAGPNPTLSLLRHSYTAATHPVHAEPPLDRRTATEQPVWSTMDRFRPHKSPGSERFIGVPSSSSSSSDADADAAEEGFELHEDELFASAPAPPEPTPRPPHSALVFLRNPNPNPSPLSPSPPRLPPPHGWHSRRPPRGLHTLLPQAWRRRRRSLLATPEAASFVLILFLRLHLPHLLRLLLRLPDDPLDSSAEARVQPLCPGARIHHQSAPVNVPLVNRRPASGPEELEGEDDGEDEMLPPHEIVARARTKESPLRASSMLEGAGRTLKGGISARSATPFGVKWVLWIEFKRR</sequence>
<keyword evidence="3" id="KW-0472">Membrane</keyword>
<dbReference type="PANTHER" id="PTHR33083:SF115">
    <property type="entry name" value="OS01G0862600 PROTEIN"/>
    <property type="match status" value="1"/>
</dbReference>
<evidence type="ECO:0000256" key="2">
    <source>
        <dbReference type="SAM" id="MobiDB-lite"/>
    </source>
</evidence>
<feature type="region of interest" description="Disordered" evidence="2">
    <location>
        <begin position="466"/>
        <end position="517"/>
    </location>
</feature>
<dbReference type="EMBL" id="LR862138">
    <property type="protein sequence ID" value="CAD1818043.1"/>
    <property type="molecule type" value="Genomic_DNA"/>
</dbReference>
<comment type="similarity">
    <text evidence="1">Belongs to the senescence regulator S40 family.</text>
</comment>
<dbReference type="PANTHER" id="PTHR33083">
    <property type="entry name" value="EXPRESSED PROTEIN"/>
    <property type="match status" value="1"/>
</dbReference>
<feature type="compositionally biased region" description="Acidic residues" evidence="2">
    <location>
        <begin position="605"/>
        <end position="617"/>
    </location>
</feature>
<feature type="compositionally biased region" description="Pro residues" evidence="2">
    <location>
        <begin position="490"/>
        <end position="507"/>
    </location>
</feature>
<reference evidence="4" key="1">
    <citation type="submission" date="2020-07" db="EMBL/GenBank/DDBJ databases">
        <authorList>
            <person name="Lin J."/>
        </authorList>
    </citation>
    <scope>NUCLEOTIDE SEQUENCE</scope>
</reference>
<feature type="compositionally biased region" description="Pro residues" evidence="2">
    <location>
        <begin position="469"/>
        <end position="479"/>
    </location>
</feature>
<dbReference type="AlphaFoldDB" id="A0A6V7NHR8"/>